<dbReference type="InterPro" id="IPR022622">
    <property type="entry name" value="DUF3492"/>
</dbReference>
<evidence type="ECO:0000259" key="2">
    <source>
        <dbReference type="Pfam" id="PF11997"/>
    </source>
</evidence>
<dbReference type="Pfam" id="PF00534">
    <property type="entry name" value="Glycos_transf_1"/>
    <property type="match status" value="1"/>
</dbReference>
<feature type="domain" description="DUF3492" evidence="2">
    <location>
        <begin position="9"/>
        <end position="279"/>
    </location>
</feature>
<gene>
    <name evidence="3" type="ORF">COO20_24425</name>
</gene>
<accession>A0A2N3KCZ7</accession>
<dbReference type="Gene3D" id="3.40.50.2000">
    <property type="entry name" value="Glycogen Phosphorylase B"/>
    <property type="match status" value="2"/>
</dbReference>
<organism evidence="3 4">
    <name type="scientific">Thalassospira marina</name>
    <dbReference type="NCBI Taxonomy" id="2048283"/>
    <lineage>
        <taxon>Bacteria</taxon>
        <taxon>Pseudomonadati</taxon>
        <taxon>Pseudomonadota</taxon>
        <taxon>Alphaproteobacteria</taxon>
        <taxon>Rhodospirillales</taxon>
        <taxon>Thalassospiraceae</taxon>
        <taxon>Thalassospira</taxon>
    </lineage>
</organism>
<dbReference type="SUPFAM" id="SSF53756">
    <property type="entry name" value="UDP-Glycosyltransferase/glycogen phosphorylase"/>
    <property type="match status" value="1"/>
</dbReference>
<sequence length="507" mass="56541">MISPATREADICLLLEGTYPYVAGGVSSWVHDIVSAMPDITFEIVAILAQNTGEFVHKYKVPDNVIGIRHLYLHELPDGRNFIWQKRKLRDTTRALLNFLNSGDINDFTTFTRGVNGLNIGKDILLNSHFGWEFLKTFYAENFSSTSFLDFFWSWRILVGGILATTRFKLPKARCYHAVSTGYAGVLAARAKIEYQRPVVLTEHGIYTNERRIEIAMADWLYQNPIPDYDIKSLEKDIRSLWLKGFSALSKACYAACDEIITLYEGNQVLQLRDGAAPEKVRVIPNGIDYDKYSAVARDRQEKPVIGLIGRVVPIKDIKSFIRAIHMLTRETRNFEALILGPTDEDETYFEECQEMVEHLGIKDVVIFGGRVNIADYLGKIDVLVLSSVSEAQPLVILEGGAAGIPTVATDVGACREMLYGRSDENPPLGQGGIVVPVANPSEMAKALAQIITSPSTRDGFGETIRKRVAAQYNKKSVLGLYDEIYKTGRDAPDGYNGPLIRSEGKN</sequence>
<protein>
    <submittedName>
        <fullName evidence="3">Glycosyl transferase, group 1</fullName>
    </submittedName>
</protein>
<keyword evidence="3" id="KW-0808">Transferase</keyword>
<evidence type="ECO:0000259" key="1">
    <source>
        <dbReference type="Pfam" id="PF00534"/>
    </source>
</evidence>
<evidence type="ECO:0000313" key="3">
    <source>
        <dbReference type="EMBL" id="PKR48415.1"/>
    </source>
</evidence>
<dbReference type="PANTHER" id="PTHR12526">
    <property type="entry name" value="GLYCOSYLTRANSFERASE"/>
    <property type="match status" value="1"/>
</dbReference>
<dbReference type="OrthoDB" id="9781738at2"/>
<name>A0A2N3KCZ7_9PROT</name>
<reference evidence="3 4" key="1">
    <citation type="submission" date="2017-09" db="EMBL/GenBank/DDBJ databases">
        <title>Biodiversity and function of Thalassospira species in the particle-attached aromatic-hydrocarbon-degrading consortia from the surface seawater of the South China Sea.</title>
        <authorList>
            <person name="Dong C."/>
            <person name="Liu R."/>
            <person name="Shao Z."/>
        </authorList>
    </citation>
    <scope>NUCLEOTIDE SEQUENCE [LARGE SCALE GENOMIC DNA]</scope>
    <source>
        <strain evidence="3 4">CSC1P2</strain>
    </source>
</reference>
<evidence type="ECO:0000313" key="4">
    <source>
        <dbReference type="Proteomes" id="UP000233597"/>
    </source>
</evidence>
<dbReference type="Proteomes" id="UP000233597">
    <property type="component" value="Unassembled WGS sequence"/>
</dbReference>
<dbReference type="Pfam" id="PF11997">
    <property type="entry name" value="DUF3492"/>
    <property type="match status" value="1"/>
</dbReference>
<dbReference type="EMBL" id="NWTK01000023">
    <property type="protein sequence ID" value="PKR48415.1"/>
    <property type="molecule type" value="Genomic_DNA"/>
</dbReference>
<dbReference type="NCBIfam" id="NF038011">
    <property type="entry name" value="PelF"/>
    <property type="match status" value="1"/>
</dbReference>
<dbReference type="AlphaFoldDB" id="A0A2N3KCZ7"/>
<dbReference type="GO" id="GO:0016757">
    <property type="term" value="F:glycosyltransferase activity"/>
    <property type="evidence" value="ECO:0007669"/>
    <property type="project" value="InterPro"/>
</dbReference>
<dbReference type="InterPro" id="IPR001296">
    <property type="entry name" value="Glyco_trans_1"/>
</dbReference>
<proteinExistence type="predicted"/>
<dbReference type="PANTHER" id="PTHR12526:SF608">
    <property type="entry name" value="PELF"/>
    <property type="match status" value="1"/>
</dbReference>
<dbReference type="InterPro" id="IPR047691">
    <property type="entry name" value="PelF-like"/>
</dbReference>
<comment type="caution">
    <text evidence="3">The sequence shown here is derived from an EMBL/GenBank/DDBJ whole genome shotgun (WGS) entry which is preliminary data.</text>
</comment>
<dbReference type="RefSeq" id="WP_101271361.1">
    <property type="nucleotide sequence ID" value="NZ_NWTK01000023.1"/>
</dbReference>
<feature type="domain" description="Glycosyl transferase family 1" evidence="1">
    <location>
        <begin position="293"/>
        <end position="468"/>
    </location>
</feature>